<dbReference type="Proteomes" id="UP000236333">
    <property type="component" value="Unassembled WGS sequence"/>
</dbReference>
<feature type="compositionally biased region" description="Low complexity" evidence="6">
    <location>
        <begin position="300"/>
        <end position="310"/>
    </location>
</feature>
<feature type="repeat" description="WD" evidence="5">
    <location>
        <begin position="223"/>
        <end position="264"/>
    </location>
</feature>
<evidence type="ECO:0000256" key="4">
    <source>
        <dbReference type="ARBA" id="ARBA00023242"/>
    </source>
</evidence>
<organism evidence="7 8">
    <name type="scientific">Tetrabaena socialis</name>
    <dbReference type="NCBI Taxonomy" id="47790"/>
    <lineage>
        <taxon>Eukaryota</taxon>
        <taxon>Viridiplantae</taxon>
        <taxon>Chlorophyta</taxon>
        <taxon>core chlorophytes</taxon>
        <taxon>Chlorophyceae</taxon>
        <taxon>CS clade</taxon>
        <taxon>Chlamydomonadales</taxon>
        <taxon>Tetrabaenaceae</taxon>
        <taxon>Tetrabaena</taxon>
    </lineage>
</organism>
<dbReference type="EMBL" id="PGGS01000694">
    <property type="protein sequence ID" value="PNH02241.1"/>
    <property type="molecule type" value="Genomic_DNA"/>
</dbReference>
<evidence type="ECO:0000313" key="8">
    <source>
        <dbReference type="Proteomes" id="UP000236333"/>
    </source>
</evidence>
<dbReference type="SMART" id="SM00320">
    <property type="entry name" value="WD40"/>
    <property type="match status" value="2"/>
</dbReference>
<dbReference type="PANTHER" id="PTHR44040:SF1">
    <property type="entry name" value="RETINOBLASTOMA-BINDING PROTEIN 5"/>
    <property type="match status" value="1"/>
</dbReference>
<feature type="region of interest" description="Disordered" evidence="6">
    <location>
        <begin position="91"/>
        <end position="135"/>
    </location>
</feature>
<dbReference type="InterPro" id="IPR037850">
    <property type="entry name" value="RBBP5/Swd1"/>
</dbReference>
<dbReference type="SUPFAM" id="SSF50978">
    <property type="entry name" value="WD40 repeat-like"/>
    <property type="match status" value="1"/>
</dbReference>
<keyword evidence="8" id="KW-1185">Reference proteome</keyword>
<evidence type="ECO:0000256" key="6">
    <source>
        <dbReference type="SAM" id="MobiDB-lite"/>
    </source>
</evidence>
<dbReference type="Gene3D" id="2.130.10.10">
    <property type="entry name" value="YVTN repeat-like/Quinoprotein amine dehydrogenase"/>
    <property type="match status" value="1"/>
</dbReference>
<feature type="non-terminal residue" evidence="7">
    <location>
        <position position="1"/>
    </location>
</feature>
<proteinExistence type="predicted"/>
<feature type="repeat" description="WD" evidence="5">
    <location>
        <begin position="191"/>
        <end position="222"/>
    </location>
</feature>
<keyword evidence="4" id="KW-0539">Nucleus</keyword>
<feature type="region of interest" description="Disordered" evidence="6">
    <location>
        <begin position="334"/>
        <end position="409"/>
    </location>
</feature>
<feature type="compositionally biased region" description="Basic and acidic residues" evidence="6">
    <location>
        <begin position="113"/>
        <end position="130"/>
    </location>
</feature>
<feature type="compositionally biased region" description="Low complexity" evidence="6">
    <location>
        <begin position="336"/>
        <end position="354"/>
    </location>
</feature>
<dbReference type="PANTHER" id="PTHR44040">
    <property type="entry name" value="RETINOBLASTOMA-BINDING PROTEIN 5"/>
    <property type="match status" value="1"/>
</dbReference>
<dbReference type="InterPro" id="IPR036322">
    <property type="entry name" value="WD40_repeat_dom_sf"/>
</dbReference>
<dbReference type="InterPro" id="IPR015943">
    <property type="entry name" value="WD40/YVTN_repeat-like_dom_sf"/>
</dbReference>
<evidence type="ECO:0000256" key="2">
    <source>
        <dbReference type="ARBA" id="ARBA00022574"/>
    </source>
</evidence>
<evidence type="ECO:0000256" key="3">
    <source>
        <dbReference type="ARBA" id="ARBA00022737"/>
    </source>
</evidence>
<keyword evidence="3" id="KW-0677">Repeat</keyword>
<dbReference type="AlphaFoldDB" id="A0A2J7ZPQ2"/>
<comment type="caution">
    <text evidence="7">The sequence shown here is derived from an EMBL/GenBank/DDBJ whole genome shotgun (WGS) entry which is preliminary data.</text>
</comment>
<sequence>PAVVAPWLGAFAAGKCQRAETADGPPPPPPPQHRRTLRSSRLVPPGQTNSSGRPPDAARMRGRGGPAPHQPSLPLSGMPWKARRFRLCRLMREPRSSTSKRAARASTLSTEVDAERDAAGDRAVEGDSRPEGGSARCWNSCAVETASSLARLSMPRVQSMEGLVGPSHPFQSVELPEIIEEYLDHGTALCMAFNRRGTLLASGTKEGQVVIWDFDTRGVAAVLSGHEGPVTALSWSRNGRHLLSGSEDQSVILWSVLDGSQLCRALRATPTAAGGIPEGFLSRDSESDTDGVAHAPAVAAPAGGRTAQAVPLQRQPQRPQAVGQLRTIPEGMLSHESATGSDSESGSSSSSSSEGKGDTAVGKAPAARAVLPLHAVPEGLLSREDDGGKSTPPPQPRAVPEGWLSYEED</sequence>
<evidence type="ECO:0000256" key="1">
    <source>
        <dbReference type="ARBA" id="ARBA00004123"/>
    </source>
</evidence>
<keyword evidence="2 5" id="KW-0853">WD repeat</keyword>
<dbReference type="Pfam" id="PF00400">
    <property type="entry name" value="WD40"/>
    <property type="match status" value="2"/>
</dbReference>
<reference evidence="7 8" key="1">
    <citation type="journal article" date="2017" name="Mol. Biol. Evol.">
        <title>The 4-celled Tetrabaena socialis nuclear genome reveals the essential components for genetic control of cell number at the origin of multicellularity in the volvocine lineage.</title>
        <authorList>
            <person name="Featherston J."/>
            <person name="Arakaki Y."/>
            <person name="Hanschen E.R."/>
            <person name="Ferris P.J."/>
            <person name="Michod R.E."/>
            <person name="Olson B.J.S.C."/>
            <person name="Nozaki H."/>
            <person name="Durand P.M."/>
        </authorList>
    </citation>
    <scope>NUCLEOTIDE SEQUENCE [LARGE SCALE GENOMIC DNA]</scope>
    <source>
        <strain evidence="7 8">NIES-571</strain>
    </source>
</reference>
<evidence type="ECO:0000313" key="7">
    <source>
        <dbReference type="EMBL" id="PNH02241.1"/>
    </source>
</evidence>
<feature type="non-terminal residue" evidence="7">
    <location>
        <position position="409"/>
    </location>
</feature>
<dbReference type="PROSITE" id="PS50294">
    <property type="entry name" value="WD_REPEATS_REGION"/>
    <property type="match status" value="1"/>
</dbReference>
<gene>
    <name evidence="7" type="ORF">TSOC_011802</name>
</gene>
<dbReference type="GO" id="GO:0048188">
    <property type="term" value="C:Set1C/COMPASS complex"/>
    <property type="evidence" value="ECO:0007669"/>
    <property type="project" value="InterPro"/>
</dbReference>
<feature type="region of interest" description="Disordered" evidence="6">
    <location>
        <begin position="300"/>
        <end position="322"/>
    </location>
</feature>
<dbReference type="PROSITE" id="PS50082">
    <property type="entry name" value="WD_REPEATS_2"/>
    <property type="match status" value="2"/>
</dbReference>
<comment type="subcellular location">
    <subcellularLocation>
        <location evidence="1">Nucleus</location>
    </subcellularLocation>
</comment>
<accession>A0A2J7ZPQ2</accession>
<name>A0A2J7ZPQ2_9CHLO</name>
<protein>
    <submittedName>
        <fullName evidence="7">WD repeat domain-containing protein</fullName>
    </submittedName>
</protein>
<feature type="compositionally biased region" description="Low complexity" evidence="6">
    <location>
        <begin position="96"/>
        <end position="110"/>
    </location>
</feature>
<feature type="region of interest" description="Disordered" evidence="6">
    <location>
        <begin position="15"/>
        <end position="78"/>
    </location>
</feature>
<evidence type="ECO:0000256" key="5">
    <source>
        <dbReference type="PROSITE-ProRule" id="PRU00221"/>
    </source>
</evidence>
<dbReference type="OrthoDB" id="196858at2759"/>
<dbReference type="InterPro" id="IPR001680">
    <property type="entry name" value="WD40_rpt"/>
</dbReference>